<dbReference type="PANTHER" id="PTHR33164:SF106">
    <property type="entry name" value="TRANSCRIPTIONAL REGULATORY PROTEIN"/>
    <property type="match status" value="1"/>
</dbReference>
<accession>A0ABV9C897</accession>
<reference evidence="3" key="1">
    <citation type="journal article" date="2019" name="Int. J. Syst. Evol. Microbiol.">
        <title>The Global Catalogue of Microorganisms (GCM) 10K type strain sequencing project: providing services to taxonomists for standard genome sequencing and annotation.</title>
        <authorList>
            <consortium name="The Broad Institute Genomics Platform"/>
            <consortium name="The Broad Institute Genome Sequencing Center for Infectious Disease"/>
            <person name="Wu L."/>
            <person name="Ma J."/>
        </authorList>
    </citation>
    <scope>NUCLEOTIDE SEQUENCE [LARGE SCALE GENOMIC DNA]</scope>
    <source>
        <strain evidence="3">CGMCC 4.7132</strain>
    </source>
</reference>
<dbReference type="InterPro" id="IPR039422">
    <property type="entry name" value="MarR/SlyA-like"/>
</dbReference>
<dbReference type="Pfam" id="PF01047">
    <property type="entry name" value="MarR"/>
    <property type="match status" value="1"/>
</dbReference>
<dbReference type="PROSITE" id="PS50995">
    <property type="entry name" value="HTH_MARR_2"/>
    <property type="match status" value="1"/>
</dbReference>
<protein>
    <submittedName>
        <fullName evidence="2">MarR family winged helix-turn-helix transcriptional regulator</fullName>
    </submittedName>
</protein>
<dbReference type="SMART" id="SM00347">
    <property type="entry name" value="HTH_MARR"/>
    <property type="match status" value="1"/>
</dbReference>
<dbReference type="EMBL" id="JBHSFP010000001">
    <property type="protein sequence ID" value="MFC4529221.1"/>
    <property type="molecule type" value="Genomic_DNA"/>
</dbReference>
<dbReference type="InterPro" id="IPR036388">
    <property type="entry name" value="WH-like_DNA-bd_sf"/>
</dbReference>
<dbReference type="RefSeq" id="WP_380835585.1">
    <property type="nucleotide sequence ID" value="NZ_JBHSFP010000001.1"/>
</dbReference>
<dbReference type="Proteomes" id="UP001596004">
    <property type="component" value="Unassembled WGS sequence"/>
</dbReference>
<evidence type="ECO:0000259" key="1">
    <source>
        <dbReference type="PROSITE" id="PS50995"/>
    </source>
</evidence>
<evidence type="ECO:0000313" key="2">
    <source>
        <dbReference type="EMBL" id="MFC4529221.1"/>
    </source>
</evidence>
<evidence type="ECO:0000313" key="3">
    <source>
        <dbReference type="Proteomes" id="UP001596004"/>
    </source>
</evidence>
<name>A0ABV9C897_9ACTN</name>
<keyword evidence="3" id="KW-1185">Reference proteome</keyword>
<organism evidence="2 3">
    <name type="scientific">Sphaerisporangium dianthi</name>
    <dbReference type="NCBI Taxonomy" id="1436120"/>
    <lineage>
        <taxon>Bacteria</taxon>
        <taxon>Bacillati</taxon>
        <taxon>Actinomycetota</taxon>
        <taxon>Actinomycetes</taxon>
        <taxon>Streptosporangiales</taxon>
        <taxon>Streptosporangiaceae</taxon>
        <taxon>Sphaerisporangium</taxon>
    </lineage>
</organism>
<dbReference type="PANTHER" id="PTHR33164">
    <property type="entry name" value="TRANSCRIPTIONAL REGULATOR, MARR FAMILY"/>
    <property type="match status" value="1"/>
</dbReference>
<gene>
    <name evidence="2" type="ORF">ACFO60_00480</name>
</gene>
<feature type="domain" description="HTH marR-type" evidence="1">
    <location>
        <begin position="7"/>
        <end position="144"/>
    </location>
</feature>
<comment type="caution">
    <text evidence="2">The sequence shown here is derived from an EMBL/GenBank/DDBJ whole genome shotgun (WGS) entry which is preliminary data.</text>
</comment>
<dbReference type="InterPro" id="IPR036390">
    <property type="entry name" value="WH_DNA-bd_sf"/>
</dbReference>
<dbReference type="InterPro" id="IPR000835">
    <property type="entry name" value="HTH_MarR-typ"/>
</dbReference>
<sequence length="152" mass="16292">MPTSESRGALAAEIVDSTRRVIASSILFSHHVAEQLGLGASDSQFMTLLEVHGPLTPGRLAELTGLRTGTVTGVLDRLEQAGFIRRDRVPGDRRKVIVSRDEEQIQRRIAPLYAGQGARVSAILDEYDTAQLRLIAGFMRKVAGDGPGDGGG</sequence>
<proteinExistence type="predicted"/>
<dbReference type="SUPFAM" id="SSF46785">
    <property type="entry name" value="Winged helix' DNA-binding domain"/>
    <property type="match status" value="1"/>
</dbReference>
<dbReference type="Gene3D" id="1.10.10.10">
    <property type="entry name" value="Winged helix-like DNA-binding domain superfamily/Winged helix DNA-binding domain"/>
    <property type="match status" value="1"/>
</dbReference>